<evidence type="ECO:0000259" key="3">
    <source>
        <dbReference type="Pfam" id="PF03968"/>
    </source>
</evidence>
<dbReference type="GO" id="GO:0009279">
    <property type="term" value="C:cell outer membrane"/>
    <property type="evidence" value="ECO:0007669"/>
    <property type="project" value="TreeGrafter"/>
</dbReference>
<reference evidence="4 5" key="1">
    <citation type="submission" date="2023-01" db="EMBL/GenBank/DDBJ databases">
        <title>Cultivation and genomic characterization of new, ubiquitous marine nitrite-oxidizing bacteria from the Nitrospirales.</title>
        <authorList>
            <person name="Mueller A.J."/>
            <person name="Daebeler A."/>
            <person name="Herbold C.W."/>
            <person name="Kirkegaard R.H."/>
            <person name="Daims H."/>
        </authorList>
    </citation>
    <scope>NUCLEOTIDE SEQUENCE [LARGE SCALE GENOMIC DNA]</scope>
    <source>
        <strain evidence="4 5">VA</strain>
    </source>
</reference>
<accession>A0AA96GG95</accession>
<dbReference type="InterPro" id="IPR052037">
    <property type="entry name" value="LPS_export_LptA"/>
</dbReference>
<dbReference type="KEGG" id="nall:PP769_07150"/>
<feature type="domain" description="Organic solvent tolerance-like N-terminal" evidence="3">
    <location>
        <begin position="22"/>
        <end position="143"/>
    </location>
</feature>
<gene>
    <name evidence="4" type="ORF">PP769_07150</name>
</gene>
<dbReference type="Proteomes" id="UP001302719">
    <property type="component" value="Chromosome"/>
</dbReference>
<dbReference type="RefSeq" id="WP_312646289.1">
    <property type="nucleotide sequence ID" value="NZ_CP116967.1"/>
</dbReference>
<evidence type="ECO:0000313" key="5">
    <source>
        <dbReference type="Proteomes" id="UP001302719"/>
    </source>
</evidence>
<dbReference type="PANTHER" id="PTHR36504:SF1">
    <property type="entry name" value="LIPOPOLYSACCHARIDE EXPORT SYSTEM PROTEIN LPTA"/>
    <property type="match status" value="1"/>
</dbReference>
<dbReference type="PANTHER" id="PTHR36504">
    <property type="entry name" value="LIPOPOLYSACCHARIDE EXPORT SYSTEM PROTEIN LPTA"/>
    <property type="match status" value="1"/>
</dbReference>
<dbReference type="GO" id="GO:0017089">
    <property type="term" value="F:glycolipid transfer activity"/>
    <property type="evidence" value="ECO:0007669"/>
    <property type="project" value="TreeGrafter"/>
</dbReference>
<sequence length="161" mass="17332">MLILVFGPIVGRGEGPKTSTVITSNTMTASSEKNQAIFKGSVKMVQGELVVHSDVMIVYFKEKSASDLSSSTPSGAQSESGKEIGYIEAKGKVRIEKGESRATSQHALYYKAEEKVILTGSPVAWQAGTRISGPKMTMFLKENRSVVEGGTQVIIEESEKN</sequence>
<dbReference type="GO" id="GO:0015920">
    <property type="term" value="P:lipopolysaccharide transport"/>
    <property type="evidence" value="ECO:0007669"/>
    <property type="project" value="TreeGrafter"/>
</dbReference>
<dbReference type="EMBL" id="CP116967">
    <property type="protein sequence ID" value="WNM59525.1"/>
    <property type="molecule type" value="Genomic_DNA"/>
</dbReference>
<organism evidence="4 5">
    <name type="scientific">Candidatus Nitrospira allomarina</name>
    <dbReference type="NCBI Taxonomy" id="3020900"/>
    <lineage>
        <taxon>Bacteria</taxon>
        <taxon>Pseudomonadati</taxon>
        <taxon>Nitrospirota</taxon>
        <taxon>Nitrospiria</taxon>
        <taxon>Nitrospirales</taxon>
        <taxon>Nitrospiraceae</taxon>
        <taxon>Nitrospira</taxon>
    </lineage>
</organism>
<dbReference type="AlphaFoldDB" id="A0AA96GG95"/>
<proteinExistence type="predicted"/>
<feature type="region of interest" description="Disordered" evidence="2">
    <location>
        <begin position="64"/>
        <end position="83"/>
    </location>
</feature>
<dbReference type="InterPro" id="IPR005653">
    <property type="entry name" value="OstA-like_N"/>
</dbReference>
<protein>
    <submittedName>
        <fullName evidence="4">LptA/OstA family protein</fullName>
    </submittedName>
</protein>
<evidence type="ECO:0000313" key="4">
    <source>
        <dbReference type="EMBL" id="WNM59525.1"/>
    </source>
</evidence>
<keyword evidence="1" id="KW-0732">Signal</keyword>
<dbReference type="GO" id="GO:0030288">
    <property type="term" value="C:outer membrane-bounded periplasmic space"/>
    <property type="evidence" value="ECO:0007669"/>
    <property type="project" value="TreeGrafter"/>
</dbReference>
<evidence type="ECO:0000256" key="1">
    <source>
        <dbReference type="ARBA" id="ARBA00022729"/>
    </source>
</evidence>
<name>A0AA96GG95_9BACT</name>
<dbReference type="Pfam" id="PF03968">
    <property type="entry name" value="LptD_N"/>
    <property type="match status" value="1"/>
</dbReference>
<dbReference type="Gene3D" id="2.60.450.10">
    <property type="entry name" value="Lipopolysaccharide (LPS) transport protein A like domain"/>
    <property type="match status" value="1"/>
</dbReference>
<feature type="compositionally biased region" description="Polar residues" evidence="2">
    <location>
        <begin position="66"/>
        <end position="79"/>
    </location>
</feature>
<keyword evidence="5" id="KW-1185">Reference proteome</keyword>
<evidence type="ECO:0000256" key="2">
    <source>
        <dbReference type="SAM" id="MobiDB-lite"/>
    </source>
</evidence>